<keyword evidence="8" id="KW-0963">Cytoplasm</keyword>
<dbReference type="PANTHER" id="PTHR21299">
    <property type="entry name" value="CYTIDYLATE KINASE/PANTOATE-BETA-ALANINE LIGASE"/>
    <property type="match status" value="1"/>
</dbReference>
<evidence type="ECO:0000256" key="5">
    <source>
        <dbReference type="ARBA" id="ARBA00022840"/>
    </source>
</evidence>
<evidence type="ECO:0000256" key="7">
    <source>
        <dbReference type="ARBA" id="ARBA00048478"/>
    </source>
</evidence>
<dbReference type="InterPro" id="IPR011994">
    <property type="entry name" value="Cytidylate_kinase_dom"/>
</dbReference>
<evidence type="ECO:0000256" key="6">
    <source>
        <dbReference type="ARBA" id="ARBA00047615"/>
    </source>
</evidence>
<evidence type="ECO:0000259" key="9">
    <source>
        <dbReference type="Pfam" id="PF02224"/>
    </source>
</evidence>
<reference evidence="10" key="1">
    <citation type="submission" date="2020-09" db="EMBL/GenBank/DDBJ databases">
        <title>A novel bacterium of genus Paenibacillus, isolated from South China Sea.</title>
        <authorList>
            <person name="Huang H."/>
            <person name="Mo K."/>
            <person name="Hu Y."/>
        </authorList>
    </citation>
    <scope>NUCLEOTIDE SEQUENCE</scope>
    <source>
        <strain evidence="10">IB182496</strain>
    </source>
</reference>
<dbReference type="HAMAP" id="MF_00238">
    <property type="entry name" value="Cytidyl_kinase_type1"/>
    <property type="match status" value="1"/>
</dbReference>
<evidence type="ECO:0000256" key="3">
    <source>
        <dbReference type="ARBA" id="ARBA00022741"/>
    </source>
</evidence>
<dbReference type="InterPro" id="IPR003136">
    <property type="entry name" value="Cytidylate_kin"/>
</dbReference>
<dbReference type="EMBL" id="JACXIZ010000014">
    <property type="protein sequence ID" value="MBD2845188.1"/>
    <property type="molecule type" value="Genomic_DNA"/>
</dbReference>
<comment type="catalytic activity">
    <reaction evidence="6 8">
        <text>dCMP + ATP = dCDP + ADP</text>
        <dbReference type="Rhea" id="RHEA:25094"/>
        <dbReference type="ChEBI" id="CHEBI:30616"/>
        <dbReference type="ChEBI" id="CHEBI:57566"/>
        <dbReference type="ChEBI" id="CHEBI:58593"/>
        <dbReference type="ChEBI" id="CHEBI:456216"/>
        <dbReference type="EC" id="2.7.4.25"/>
    </reaction>
</comment>
<accession>A0A927BR27</accession>
<dbReference type="Pfam" id="PF02224">
    <property type="entry name" value="Cytidylate_kin"/>
    <property type="match status" value="1"/>
</dbReference>
<dbReference type="GO" id="GO:0005524">
    <property type="term" value="F:ATP binding"/>
    <property type="evidence" value="ECO:0007669"/>
    <property type="project" value="UniProtKB-UniRule"/>
</dbReference>
<keyword evidence="4 8" id="KW-0418">Kinase</keyword>
<keyword evidence="5 8" id="KW-0067">ATP-binding</keyword>
<organism evidence="10 11">
    <name type="scientific">Paenibacillus sabuli</name>
    <dbReference type="NCBI Taxonomy" id="2772509"/>
    <lineage>
        <taxon>Bacteria</taxon>
        <taxon>Bacillati</taxon>
        <taxon>Bacillota</taxon>
        <taxon>Bacilli</taxon>
        <taxon>Bacillales</taxon>
        <taxon>Paenibacillaceae</taxon>
        <taxon>Paenibacillus</taxon>
    </lineage>
</organism>
<dbReference type="AlphaFoldDB" id="A0A927BR27"/>
<comment type="similarity">
    <text evidence="1 8">Belongs to the cytidylate kinase family. Type 1 subfamily.</text>
</comment>
<comment type="catalytic activity">
    <reaction evidence="7 8">
        <text>CMP + ATP = CDP + ADP</text>
        <dbReference type="Rhea" id="RHEA:11600"/>
        <dbReference type="ChEBI" id="CHEBI:30616"/>
        <dbReference type="ChEBI" id="CHEBI:58069"/>
        <dbReference type="ChEBI" id="CHEBI:60377"/>
        <dbReference type="ChEBI" id="CHEBI:456216"/>
        <dbReference type="EC" id="2.7.4.25"/>
    </reaction>
</comment>
<comment type="subcellular location">
    <subcellularLocation>
        <location evidence="8">Cytoplasm</location>
    </subcellularLocation>
</comment>
<dbReference type="Gene3D" id="3.40.50.300">
    <property type="entry name" value="P-loop containing nucleotide triphosphate hydrolases"/>
    <property type="match status" value="1"/>
</dbReference>
<protein>
    <recommendedName>
        <fullName evidence="8">Cytidylate kinase</fullName>
        <shortName evidence="8">CK</shortName>
        <ecNumber evidence="8">2.7.4.25</ecNumber>
    </recommendedName>
    <alternativeName>
        <fullName evidence="8">Cytidine monophosphate kinase</fullName>
        <shortName evidence="8">CMP kinase</shortName>
    </alternativeName>
</protein>
<evidence type="ECO:0000256" key="2">
    <source>
        <dbReference type="ARBA" id="ARBA00022679"/>
    </source>
</evidence>
<dbReference type="EC" id="2.7.4.25" evidence="8"/>
<name>A0A927BR27_9BACL</name>
<sequence length="231" mass="25052">MQHESGNERINIAIDGPAGAGKSTVAKKVAELLGYVYIDTGAMYRAVALAAYRSGVDAADGDRIARLLETLKIALYPGPDGQRVCIDGEDATAAIRSREVTLRVSQVASHERVRLRLVEMQRALAASKGAVMDGRDIGSHVLPHAELKVFLTASVKVRAARRFSESGAEQGVSLEQLEREIVERDRADAQRVHSPLVRASDAKLLDSTDLSIEQVVEQIVAWSRTKLAEAK</sequence>
<dbReference type="SUPFAM" id="SSF52540">
    <property type="entry name" value="P-loop containing nucleoside triphosphate hydrolases"/>
    <property type="match status" value="1"/>
</dbReference>
<dbReference type="GO" id="GO:0006220">
    <property type="term" value="P:pyrimidine nucleotide metabolic process"/>
    <property type="evidence" value="ECO:0007669"/>
    <property type="project" value="UniProtKB-UniRule"/>
</dbReference>
<evidence type="ECO:0000256" key="4">
    <source>
        <dbReference type="ARBA" id="ARBA00022777"/>
    </source>
</evidence>
<dbReference type="PANTHER" id="PTHR21299:SF2">
    <property type="entry name" value="CYTIDYLATE KINASE"/>
    <property type="match status" value="1"/>
</dbReference>
<dbReference type="RefSeq" id="WP_190916787.1">
    <property type="nucleotide sequence ID" value="NZ_JACXIZ010000014.1"/>
</dbReference>
<evidence type="ECO:0000256" key="8">
    <source>
        <dbReference type="HAMAP-Rule" id="MF_00238"/>
    </source>
</evidence>
<dbReference type="GO" id="GO:0005829">
    <property type="term" value="C:cytosol"/>
    <property type="evidence" value="ECO:0007669"/>
    <property type="project" value="TreeGrafter"/>
</dbReference>
<evidence type="ECO:0000313" key="10">
    <source>
        <dbReference type="EMBL" id="MBD2845188.1"/>
    </source>
</evidence>
<dbReference type="CDD" id="cd02020">
    <property type="entry name" value="CMPK"/>
    <property type="match status" value="1"/>
</dbReference>
<keyword evidence="2 8" id="KW-0808">Transferase</keyword>
<comment type="caution">
    <text evidence="10">The sequence shown here is derived from an EMBL/GenBank/DDBJ whole genome shotgun (WGS) entry which is preliminary data.</text>
</comment>
<evidence type="ECO:0000256" key="1">
    <source>
        <dbReference type="ARBA" id="ARBA00009427"/>
    </source>
</evidence>
<dbReference type="Proteomes" id="UP000621560">
    <property type="component" value="Unassembled WGS sequence"/>
</dbReference>
<keyword evidence="3 8" id="KW-0547">Nucleotide-binding</keyword>
<feature type="domain" description="Cytidylate kinase" evidence="9">
    <location>
        <begin position="12"/>
        <end position="221"/>
    </location>
</feature>
<keyword evidence="11" id="KW-1185">Reference proteome</keyword>
<gene>
    <name evidence="8" type="primary">cmk</name>
    <name evidence="10" type="ORF">IDH44_08290</name>
</gene>
<proteinExistence type="inferred from homology"/>
<dbReference type="GO" id="GO:0015949">
    <property type="term" value="P:nucleobase-containing small molecule interconversion"/>
    <property type="evidence" value="ECO:0007669"/>
    <property type="project" value="TreeGrafter"/>
</dbReference>
<dbReference type="NCBIfam" id="TIGR00017">
    <property type="entry name" value="cmk"/>
    <property type="match status" value="1"/>
</dbReference>
<dbReference type="GO" id="GO:0036431">
    <property type="term" value="F:dCMP kinase activity"/>
    <property type="evidence" value="ECO:0007669"/>
    <property type="project" value="InterPro"/>
</dbReference>
<feature type="binding site" evidence="8">
    <location>
        <begin position="16"/>
        <end position="24"/>
    </location>
    <ligand>
        <name>ATP</name>
        <dbReference type="ChEBI" id="CHEBI:30616"/>
    </ligand>
</feature>
<dbReference type="InterPro" id="IPR027417">
    <property type="entry name" value="P-loop_NTPase"/>
</dbReference>
<evidence type="ECO:0000313" key="11">
    <source>
        <dbReference type="Proteomes" id="UP000621560"/>
    </source>
</evidence>